<keyword evidence="2" id="KW-1185">Reference proteome</keyword>
<evidence type="ECO:0000313" key="1">
    <source>
        <dbReference type="EMBL" id="VEU45341.1"/>
    </source>
</evidence>
<reference evidence="1 2" key="1">
    <citation type="submission" date="2019-01" db="EMBL/GenBank/DDBJ databases">
        <authorList>
            <person name="Ferrante I. M."/>
        </authorList>
    </citation>
    <scope>NUCLEOTIDE SEQUENCE [LARGE SCALE GENOMIC DNA]</scope>
    <source>
        <strain evidence="1 2">B856</strain>
    </source>
</reference>
<sequence>MLFRPNADYRILEYVLDRDPSLALYEEKRFSGSQSLLQRLCNQWASTIKGQRSASSVRSNSDGNGGNSVVLSHEEIRSDNALCNQWAKLVLTVRAVHRIAHGTATKVTEFDEEVVSNAMKSDELQRFPPRQLSFEIPELHMAMQLPFLPPGIVCQFIELYPEQASLPIENVIQSTNNLLDNEDPGEGRESHLVGTPSAKRIAGKMLPLHFFLSDYSAMKPTPNRPVEGTGAHKLLSQCQKRAGILRGLVGTFPRAATLRQKHQCCDRGVLRSCRCFPIHVAIARGIPWECGLRELVYANPSGLSIRDECGTKLLPFLQQALAAATCYKPLYEPTEDGDRYRFVCKEESNLSVFNTIYCLLRENPSVLTP</sequence>
<dbReference type="EMBL" id="CAACVS010000699">
    <property type="protein sequence ID" value="VEU45341.1"/>
    <property type="molecule type" value="Genomic_DNA"/>
</dbReference>
<accession>A0A448ZTI4</accession>
<gene>
    <name evidence="1" type="ORF">PSNMU_V1.4_AUG-EV-PASAV3_0125130</name>
</gene>
<dbReference type="Proteomes" id="UP000291116">
    <property type="component" value="Unassembled WGS sequence"/>
</dbReference>
<proteinExistence type="predicted"/>
<organism evidence="1 2">
    <name type="scientific">Pseudo-nitzschia multistriata</name>
    <dbReference type="NCBI Taxonomy" id="183589"/>
    <lineage>
        <taxon>Eukaryota</taxon>
        <taxon>Sar</taxon>
        <taxon>Stramenopiles</taxon>
        <taxon>Ochrophyta</taxon>
        <taxon>Bacillariophyta</taxon>
        <taxon>Bacillariophyceae</taxon>
        <taxon>Bacillariophycidae</taxon>
        <taxon>Bacillariales</taxon>
        <taxon>Bacillariaceae</taxon>
        <taxon>Pseudo-nitzschia</taxon>
    </lineage>
</organism>
<evidence type="ECO:0000313" key="2">
    <source>
        <dbReference type="Proteomes" id="UP000291116"/>
    </source>
</evidence>
<dbReference type="AlphaFoldDB" id="A0A448ZTI4"/>
<dbReference type="OrthoDB" id="10683897at2759"/>
<name>A0A448ZTI4_9STRA</name>
<protein>
    <submittedName>
        <fullName evidence="1">Uncharacterized protein</fullName>
    </submittedName>
</protein>